<evidence type="ECO:0000313" key="2">
    <source>
        <dbReference type="EMBL" id="PHM53051.1"/>
    </source>
</evidence>
<name>A0A2G0Q1G8_XENHO</name>
<evidence type="ECO:0000256" key="1">
    <source>
        <dbReference type="SAM" id="MobiDB-lite"/>
    </source>
</evidence>
<feature type="compositionally biased region" description="Basic and acidic residues" evidence="1">
    <location>
        <begin position="57"/>
        <end position="71"/>
    </location>
</feature>
<sequence length="71" mass="8432">MTKRRSKNRQGFDGITIPQLFRLKENSITEYANSKKIYRPLFDRRRSINTTQSGNETSRKEKRDQIGRGEQ</sequence>
<comment type="caution">
    <text evidence="2">The sequence shown here is derived from an EMBL/GenBank/DDBJ whole genome shotgun (WGS) entry which is preliminary data.</text>
</comment>
<evidence type="ECO:0000313" key="3">
    <source>
        <dbReference type="Proteomes" id="UP000225433"/>
    </source>
</evidence>
<feature type="region of interest" description="Disordered" evidence="1">
    <location>
        <begin position="41"/>
        <end position="71"/>
    </location>
</feature>
<protein>
    <submittedName>
        <fullName evidence="2">Uncharacterized protein</fullName>
    </submittedName>
</protein>
<reference evidence="2 3" key="1">
    <citation type="journal article" date="2017" name="Nat. Microbiol.">
        <title>Natural product diversity associated with the nematode symbionts Photorhabdus and Xenorhabdus.</title>
        <authorList>
            <person name="Tobias N.J."/>
            <person name="Wolff H."/>
            <person name="Djahanschiri B."/>
            <person name="Grundmann F."/>
            <person name="Kronenwerth M."/>
            <person name="Shi Y.M."/>
            <person name="Simonyi S."/>
            <person name="Grun P."/>
            <person name="Shapiro-Ilan D."/>
            <person name="Pidot S.J."/>
            <person name="Stinear T.P."/>
            <person name="Ebersberger I."/>
            <person name="Bode H.B."/>
        </authorList>
    </citation>
    <scope>NUCLEOTIDE SEQUENCE [LARGE SCALE GENOMIC DNA]</scope>
    <source>
        <strain evidence="2 3">DSM 17903</strain>
    </source>
</reference>
<organism evidence="2 3">
    <name type="scientific">Xenorhabdus hominickii</name>
    <dbReference type="NCBI Taxonomy" id="351679"/>
    <lineage>
        <taxon>Bacteria</taxon>
        <taxon>Pseudomonadati</taxon>
        <taxon>Pseudomonadota</taxon>
        <taxon>Gammaproteobacteria</taxon>
        <taxon>Enterobacterales</taxon>
        <taxon>Morganellaceae</taxon>
        <taxon>Xenorhabdus</taxon>
    </lineage>
</organism>
<proteinExistence type="predicted"/>
<dbReference type="EMBL" id="NJAI01000007">
    <property type="protein sequence ID" value="PHM53051.1"/>
    <property type="molecule type" value="Genomic_DNA"/>
</dbReference>
<dbReference type="Proteomes" id="UP000225433">
    <property type="component" value="Unassembled WGS sequence"/>
</dbReference>
<accession>A0A2G0Q1G8</accession>
<dbReference type="AlphaFoldDB" id="A0A2G0Q1G8"/>
<gene>
    <name evidence="2" type="ORF">Xhom_03934</name>
</gene>